<protein>
    <submittedName>
        <fullName evidence="1">Uncharacterized protein</fullName>
    </submittedName>
</protein>
<keyword evidence="2" id="KW-1185">Reference proteome</keyword>
<dbReference type="RefSeq" id="WP_269308786.1">
    <property type="nucleotide sequence ID" value="NZ_CP098242.1"/>
</dbReference>
<proteinExistence type="predicted"/>
<accession>A0A9E9LYW6</accession>
<organism evidence="1 2">
    <name type="scientific">Oxalobacter vibrioformis</name>
    <dbReference type="NCBI Taxonomy" id="933080"/>
    <lineage>
        <taxon>Bacteria</taxon>
        <taxon>Pseudomonadati</taxon>
        <taxon>Pseudomonadota</taxon>
        <taxon>Betaproteobacteria</taxon>
        <taxon>Burkholderiales</taxon>
        <taxon>Oxalobacteraceae</taxon>
        <taxon>Oxalobacter</taxon>
    </lineage>
</organism>
<gene>
    <name evidence="1" type="ORF">NB640_11235</name>
</gene>
<sequence>MERELTALMTTPLEMEIITGLAERRTLSFRTPEGYFALTDAETNPEGDDSAYYDVNEAAYEDDSLSLYFSPDAQFQDEYDVVILNWPMNEKIIDFLAGHLFLGTPLRLALNTDGRNRMQ</sequence>
<reference evidence="1" key="1">
    <citation type="journal article" date="2022" name="Front. Microbiol.">
        <title>New perspectives on an old grouping: The genomic and phenotypic variability of Oxalobacter formigenes and the implications for calcium oxalate stone prevention.</title>
        <authorList>
            <person name="Chmiel J.A."/>
            <person name="Carr C."/>
            <person name="Stuivenberg G.A."/>
            <person name="Venema R."/>
            <person name="Chanyi R.M."/>
            <person name="Al K.F."/>
            <person name="Giguere D."/>
            <person name="Say H."/>
            <person name="Akouris P.P."/>
            <person name="Dominguez Romero S.A."/>
            <person name="Kwong A."/>
            <person name="Tai V."/>
            <person name="Koval S.F."/>
            <person name="Razvi H."/>
            <person name="Bjazevic J."/>
            <person name="Burton J.P."/>
        </authorList>
    </citation>
    <scope>NUCLEOTIDE SEQUENCE</scope>
    <source>
        <strain evidence="1">WoOx3</strain>
    </source>
</reference>
<evidence type="ECO:0000313" key="2">
    <source>
        <dbReference type="Proteomes" id="UP001156215"/>
    </source>
</evidence>
<evidence type="ECO:0000313" key="1">
    <source>
        <dbReference type="EMBL" id="WAW09783.1"/>
    </source>
</evidence>
<dbReference type="EMBL" id="CP098242">
    <property type="protein sequence ID" value="WAW09783.1"/>
    <property type="molecule type" value="Genomic_DNA"/>
</dbReference>
<dbReference type="AlphaFoldDB" id="A0A9E9LYW6"/>
<dbReference type="KEGG" id="ovb:NB640_11235"/>
<dbReference type="Proteomes" id="UP001156215">
    <property type="component" value="Chromosome"/>
</dbReference>
<name>A0A9E9LYW6_9BURK</name>